<accession>A0A517U461</accession>
<organism evidence="1 2">
    <name type="scientific">Lacipirellula limnantheis</name>
    <dbReference type="NCBI Taxonomy" id="2528024"/>
    <lineage>
        <taxon>Bacteria</taxon>
        <taxon>Pseudomonadati</taxon>
        <taxon>Planctomycetota</taxon>
        <taxon>Planctomycetia</taxon>
        <taxon>Pirellulales</taxon>
        <taxon>Lacipirellulaceae</taxon>
        <taxon>Lacipirellula</taxon>
    </lineage>
</organism>
<dbReference type="AlphaFoldDB" id="A0A517U461"/>
<name>A0A517U461_9BACT</name>
<protein>
    <submittedName>
        <fullName evidence="1">Uncharacterized protein</fullName>
    </submittedName>
</protein>
<reference evidence="1 2" key="1">
    <citation type="submission" date="2019-02" db="EMBL/GenBank/DDBJ databases">
        <title>Deep-cultivation of Planctomycetes and their phenomic and genomic characterization uncovers novel biology.</title>
        <authorList>
            <person name="Wiegand S."/>
            <person name="Jogler M."/>
            <person name="Boedeker C."/>
            <person name="Pinto D."/>
            <person name="Vollmers J."/>
            <person name="Rivas-Marin E."/>
            <person name="Kohn T."/>
            <person name="Peeters S.H."/>
            <person name="Heuer A."/>
            <person name="Rast P."/>
            <person name="Oberbeckmann S."/>
            <person name="Bunk B."/>
            <person name="Jeske O."/>
            <person name="Meyerdierks A."/>
            <person name="Storesund J.E."/>
            <person name="Kallscheuer N."/>
            <person name="Luecker S."/>
            <person name="Lage O.M."/>
            <person name="Pohl T."/>
            <person name="Merkel B.J."/>
            <person name="Hornburger P."/>
            <person name="Mueller R.-W."/>
            <person name="Bruemmer F."/>
            <person name="Labrenz M."/>
            <person name="Spormann A.M."/>
            <person name="Op den Camp H."/>
            <person name="Overmann J."/>
            <person name="Amann R."/>
            <person name="Jetten M.S.M."/>
            <person name="Mascher T."/>
            <person name="Medema M.H."/>
            <person name="Devos D.P."/>
            <person name="Kaster A.-K."/>
            <person name="Ovreas L."/>
            <person name="Rohde M."/>
            <person name="Galperin M.Y."/>
            <person name="Jogler C."/>
        </authorList>
    </citation>
    <scope>NUCLEOTIDE SEQUENCE [LARGE SCALE GENOMIC DNA]</scope>
    <source>
        <strain evidence="1 2">I41</strain>
    </source>
</reference>
<dbReference type="EMBL" id="CP036339">
    <property type="protein sequence ID" value="QDT75410.1"/>
    <property type="molecule type" value="Genomic_DNA"/>
</dbReference>
<dbReference type="KEGG" id="llh:I41_46200"/>
<dbReference type="RefSeq" id="WP_145435065.1">
    <property type="nucleotide sequence ID" value="NZ_CP036339.1"/>
</dbReference>
<dbReference type="OrthoDB" id="284178at2"/>
<keyword evidence="2" id="KW-1185">Reference proteome</keyword>
<evidence type="ECO:0000313" key="2">
    <source>
        <dbReference type="Proteomes" id="UP000317909"/>
    </source>
</evidence>
<proteinExistence type="predicted"/>
<sequence>MDIQRQPRAQKPKAALLGLAFDADDGQKRITRGPNFLLAGGSKETHGMLQETAIKINERLTKAGKQLADVSVNELRDIVADIQR</sequence>
<evidence type="ECO:0000313" key="1">
    <source>
        <dbReference type="EMBL" id="QDT75410.1"/>
    </source>
</evidence>
<dbReference type="Proteomes" id="UP000317909">
    <property type="component" value="Chromosome"/>
</dbReference>
<gene>
    <name evidence="1" type="ORF">I41_46200</name>
</gene>